<proteinExistence type="predicted"/>
<dbReference type="HOGENOM" id="CLU_2327717_0_0_11"/>
<dbReference type="OrthoDB" id="3626343at2"/>
<dbReference type="AlphaFoldDB" id="A0A0H3DCM1"/>
<dbReference type="InterPro" id="IPR032710">
    <property type="entry name" value="NTF2-like_dom_sf"/>
</dbReference>
<evidence type="ECO:0000313" key="3">
    <source>
        <dbReference type="Proteomes" id="UP000000328"/>
    </source>
</evidence>
<dbReference type="PATRIC" id="fig|749927.5.peg.7259"/>
<gene>
    <name evidence="2" type="ordered locus">AMED_6981</name>
</gene>
<accession>A0A0H3DCM1</accession>
<dbReference type="EMBL" id="CP002000">
    <property type="protein sequence ID" value="ADJ48700.1"/>
    <property type="molecule type" value="Genomic_DNA"/>
</dbReference>
<dbReference type="GeneID" id="92874630"/>
<sequence>METFEELLARWRDADAGGDTEALAPLLADGFRGDGPAGRVLGKAGWPGRVPAGAFRWTRLQVTPSVGVATGHRDGVACTVVAERRDGRWLVVNVQRGS</sequence>
<dbReference type="Pfam" id="PF14534">
    <property type="entry name" value="DUF4440"/>
    <property type="match status" value="1"/>
</dbReference>
<evidence type="ECO:0000259" key="1">
    <source>
        <dbReference type="Pfam" id="PF14534"/>
    </source>
</evidence>
<dbReference type="RefSeq" id="WP_013228745.1">
    <property type="nucleotide sequence ID" value="NC_014318.1"/>
</dbReference>
<dbReference type="Proteomes" id="UP000000328">
    <property type="component" value="Chromosome"/>
</dbReference>
<protein>
    <recommendedName>
        <fullName evidence="1">DUF4440 domain-containing protein</fullName>
    </recommendedName>
</protein>
<name>A0A0H3DCM1_AMYMU</name>
<feature type="domain" description="DUF4440" evidence="1">
    <location>
        <begin position="6"/>
        <end position="79"/>
    </location>
</feature>
<dbReference type="Gene3D" id="3.10.450.50">
    <property type="match status" value="1"/>
</dbReference>
<evidence type="ECO:0000313" key="2">
    <source>
        <dbReference type="EMBL" id="ADJ48700.1"/>
    </source>
</evidence>
<dbReference type="InterPro" id="IPR027843">
    <property type="entry name" value="DUF4440"/>
</dbReference>
<organism evidence="2 3">
    <name type="scientific">Amycolatopsis mediterranei (strain U-32)</name>
    <dbReference type="NCBI Taxonomy" id="749927"/>
    <lineage>
        <taxon>Bacteria</taxon>
        <taxon>Bacillati</taxon>
        <taxon>Actinomycetota</taxon>
        <taxon>Actinomycetes</taxon>
        <taxon>Pseudonocardiales</taxon>
        <taxon>Pseudonocardiaceae</taxon>
        <taxon>Amycolatopsis</taxon>
    </lineage>
</organism>
<reference evidence="2 3" key="1">
    <citation type="journal article" date="2010" name="Cell Res.">
        <title>Complete genome sequence of the rifamycin SV-producing Amycolatopsis mediterranei U32 revealed its genetic characteristics in phylogeny and metabolism.</title>
        <authorList>
            <person name="Zhao W."/>
            <person name="Zhong Y."/>
            <person name="Yuan H."/>
            <person name="Wang J."/>
            <person name="Zheng H."/>
            <person name="Wang Y."/>
            <person name="Cen X."/>
            <person name="Xu F."/>
            <person name="Bai J."/>
            <person name="Han X."/>
            <person name="Lu G."/>
            <person name="Zhu Y."/>
            <person name="Shao Z."/>
            <person name="Yan H."/>
            <person name="Li C."/>
            <person name="Peng N."/>
            <person name="Zhang Z."/>
            <person name="Zhang Y."/>
            <person name="Lin W."/>
            <person name="Fan Y."/>
            <person name="Qin Z."/>
            <person name="Hu Y."/>
            <person name="Zhu B."/>
            <person name="Wang S."/>
            <person name="Ding X."/>
            <person name="Zhao G.P."/>
        </authorList>
    </citation>
    <scope>NUCLEOTIDE SEQUENCE [LARGE SCALE GENOMIC DNA]</scope>
    <source>
        <strain evidence="3">U-32</strain>
    </source>
</reference>
<dbReference type="KEGG" id="amd:AMED_6981"/>
<dbReference type="SUPFAM" id="SSF54427">
    <property type="entry name" value="NTF2-like"/>
    <property type="match status" value="1"/>
</dbReference>